<dbReference type="RefSeq" id="WP_036934133.1">
    <property type="nucleotide sequence ID" value="NZ_CABMNT010000003.1"/>
</dbReference>
<organism evidence="8 9">
    <name type="scientific">Proteus vulgaris</name>
    <dbReference type="NCBI Taxonomy" id="585"/>
    <lineage>
        <taxon>Bacteria</taxon>
        <taxon>Pseudomonadati</taxon>
        <taxon>Pseudomonadota</taxon>
        <taxon>Gammaproteobacteria</taxon>
        <taxon>Enterobacterales</taxon>
        <taxon>Morganellaceae</taxon>
        <taxon>Proteus</taxon>
    </lineage>
</organism>
<dbReference type="GeneID" id="93393143"/>
<dbReference type="OrthoDB" id="9757546at2"/>
<dbReference type="Pfam" id="PF07731">
    <property type="entry name" value="Cu-oxidase_2"/>
    <property type="match status" value="1"/>
</dbReference>
<evidence type="ECO:0000259" key="6">
    <source>
        <dbReference type="Pfam" id="PF07731"/>
    </source>
</evidence>
<dbReference type="AlphaFoldDB" id="A0A379FAL7"/>
<dbReference type="GO" id="GO:0043093">
    <property type="term" value="P:FtsZ-dependent cytokinesis"/>
    <property type="evidence" value="ECO:0007669"/>
    <property type="project" value="UniProtKB-UniRule"/>
</dbReference>
<keyword evidence="3 5" id="KW-0574">Periplasm</keyword>
<dbReference type="InterPro" id="IPR026589">
    <property type="entry name" value="FtsP"/>
</dbReference>
<evidence type="ECO:0000256" key="5">
    <source>
        <dbReference type="HAMAP-Rule" id="MF_00915"/>
    </source>
</evidence>
<dbReference type="PANTHER" id="PTHR48267:SF1">
    <property type="entry name" value="BILIRUBIN OXIDASE"/>
    <property type="match status" value="1"/>
</dbReference>
<dbReference type="InterPro" id="IPR045087">
    <property type="entry name" value="Cu-oxidase_fam"/>
</dbReference>
<dbReference type="SUPFAM" id="SSF49503">
    <property type="entry name" value="Cupredoxins"/>
    <property type="match status" value="3"/>
</dbReference>
<comment type="similarity">
    <text evidence="5">Belongs to the FtsP family.</text>
</comment>
<dbReference type="GO" id="GO:0016491">
    <property type="term" value="F:oxidoreductase activity"/>
    <property type="evidence" value="ECO:0007669"/>
    <property type="project" value="InterPro"/>
</dbReference>
<dbReference type="InterPro" id="IPR008972">
    <property type="entry name" value="Cupredoxin"/>
</dbReference>
<dbReference type="CDD" id="cd13867">
    <property type="entry name" value="CuRO_2_CueO_FtsP"/>
    <property type="match status" value="1"/>
</dbReference>
<dbReference type="InterPro" id="IPR006311">
    <property type="entry name" value="TAT_signal"/>
</dbReference>
<evidence type="ECO:0000256" key="4">
    <source>
        <dbReference type="ARBA" id="ARBA00023306"/>
    </source>
</evidence>
<evidence type="ECO:0000256" key="1">
    <source>
        <dbReference type="ARBA" id="ARBA00022618"/>
    </source>
</evidence>
<feature type="domain" description="Plastocyanin-like" evidence="6">
    <location>
        <begin position="358"/>
        <end position="471"/>
    </location>
</feature>
<accession>A0A379FAL7</accession>
<evidence type="ECO:0000259" key="7">
    <source>
        <dbReference type="Pfam" id="PF07732"/>
    </source>
</evidence>
<evidence type="ECO:0000313" key="9">
    <source>
        <dbReference type="Proteomes" id="UP000254331"/>
    </source>
</evidence>
<dbReference type="Gene3D" id="2.60.40.420">
    <property type="entry name" value="Cupredoxins - blue copper proteins"/>
    <property type="match status" value="3"/>
</dbReference>
<comment type="function">
    <text evidence="5">Cell division protein that is required for growth during stress conditions. May be involved in protecting or stabilizing the divisomal assembly under conditions of stress.</text>
</comment>
<keyword evidence="4 5" id="KW-0131">Cell cycle</keyword>
<dbReference type="Pfam" id="PF07732">
    <property type="entry name" value="Cu-oxidase_3"/>
    <property type="match status" value="1"/>
</dbReference>
<reference evidence="8 9" key="1">
    <citation type="submission" date="2018-06" db="EMBL/GenBank/DDBJ databases">
        <authorList>
            <consortium name="Pathogen Informatics"/>
            <person name="Doyle S."/>
        </authorList>
    </citation>
    <scope>NUCLEOTIDE SEQUENCE [LARGE SCALE GENOMIC DNA]</scope>
    <source>
        <strain evidence="8 9">NCTC10376</strain>
    </source>
</reference>
<dbReference type="HAMAP" id="MF_00915">
    <property type="entry name" value="FtsP"/>
    <property type="match status" value="1"/>
</dbReference>
<dbReference type="GO" id="GO:0032153">
    <property type="term" value="C:cell division site"/>
    <property type="evidence" value="ECO:0007669"/>
    <property type="project" value="UniProtKB-UniRule"/>
</dbReference>
<dbReference type="NCBIfam" id="NF008135">
    <property type="entry name" value="PRK10883.1"/>
    <property type="match status" value="1"/>
</dbReference>
<dbReference type="InterPro" id="IPR011706">
    <property type="entry name" value="Cu-oxidase_C"/>
</dbReference>
<evidence type="ECO:0000256" key="3">
    <source>
        <dbReference type="ARBA" id="ARBA00022764"/>
    </source>
</evidence>
<proteinExistence type="inferred from homology"/>
<feature type="domain" description="Plastocyanin-like" evidence="7">
    <location>
        <begin position="53"/>
        <end position="168"/>
    </location>
</feature>
<protein>
    <recommendedName>
        <fullName evidence="5">Cell division protein FtsP</fullName>
    </recommendedName>
</protein>
<dbReference type="CDD" id="cd13890">
    <property type="entry name" value="CuRO_3_CueO_FtsP"/>
    <property type="match status" value="1"/>
</dbReference>
<dbReference type="EMBL" id="UGTW01000001">
    <property type="protein sequence ID" value="SUC16649.1"/>
    <property type="molecule type" value="Genomic_DNA"/>
</dbReference>
<dbReference type="GO" id="GO:0005507">
    <property type="term" value="F:copper ion binding"/>
    <property type="evidence" value="ECO:0007669"/>
    <property type="project" value="InterPro"/>
</dbReference>
<keyword evidence="2" id="KW-0732">Signal</keyword>
<dbReference type="PANTHER" id="PTHR48267">
    <property type="entry name" value="CUPREDOXIN SUPERFAMILY PROTEIN"/>
    <property type="match status" value="1"/>
</dbReference>
<evidence type="ECO:0000256" key="2">
    <source>
        <dbReference type="ARBA" id="ARBA00022729"/>
    </source>
</evidence>
<dbReference type="PROSITE" id="PS51318">
    <property type="entry name" value="TAT"/>
    <property type="match status" value="1"/>
</dbReference>
<dbReference type="InterPro" id="IPR011707">
    <property type="entry name" value="Cu-oxidase-like_N"/>
</dbReference>
<evidence type="ECO:0000313" key="8">
    <source>
        <dbReference type="EMBL" id="SUC16649.1"/>
    </source>
</evidence>
<dbReference type="Proteomes" id="UP000254331">
    <property type="component" value="Unassembled WGS sequence"/>
</dbReference>
<dbReference type="GO" id="GO:0030288">
    <property type="term" value="C:outer membrane-bounded periplasmic space"/>
    <property type="evidence" value="ECO:0007669"/>
    <property type="project" value="UniProtKB-UniRule"/>
</dbReference>
<gene>
    <name evidence="8" type="primary">sufI</name>
    <name evidence="5" type="synonym">ftsP</name>
    <name evidence="8" type="ORF">NCTC10376_02551</name>
</gene>
<comment type="subcellular location">
    <subcellularLocation>
        <location evidence="5">Periplasm</location>
    </subcellularLocation>
    <text evidence="5">Localizes to the division septum.</text>
</comment>
<keyword evidence="1 5" id="KW-0132">Cell division</keyword>
<name>A0A379FAL7_PROVU</name>
<sequence length="473" mass="52464">MSFSRRQFIQASGLAVCLGSISSSVRAESVNDKKLPIPPLLESRHGQPLFLTLQNVHWAFNGTQKVQVWGINGSTPGPTIKVKSGDDIKLIYSNRLNEAVSMTVSGLLVPGTQVGGAARLMSPGAYWSPVLPIRQKAATCWYHANTPFKMAPHVYNGLVGMWIVEDDESRSLPLPKDYGVNDFPLIIQDKRIDNFGTPQYDKEAASDGFYGDTLLVNGREDPYIEVSRGWIRLRLVNASNARRYELTANDGRSLYLIASDQGLLTSPVELKSVPMAPGERREILIDMSEGGEVIITAGQSAGFMDRLRGIFEPSDLLRNANVLTIKPTGLMSLVTDKAPAQLAVDDTQITTSIQPRTIQLHNSPPGINNARWELSRIDLVGKQNGWERWLVTVPTPQPFHIEGARFKVINHNGQKPVPADFGWKDTVWIESQSELLVELKQPSYSHFPFLYYSQLLENADKGMVGQMEITPVE</sequence>